<feature type="compositionally biased region" description="Basic and acidic residues" evidence="1">
    <location>
        <begin position="84"/>
        <end position="100"/>
    </location>
</feature>
<dbReference type="OrthoDB" id="2850836at2759"/>
<organism evidence="3 4">
    <name type="scientific">Crucibulum laeve</name>
    <dbReference type="NCBI Taxonomy" id="68775"/>
    <lineage>
        <taxon>Eukaryota</taxon>
        <taxon>Fungi</taxon>
        <taxon>Dikarya</taxon>
        <taxon>Basidiomycota</taxon>
        <taxon>Agaricomycotina</taxon>
        <taxon>Agaricomycetes</taxon>
        <taxon>Agaricomycetidae</taxon>
        <taxon>Agaricales</taxon>
        <taxon>Agaricineae</taxon>
        <taxon>Nidulariaceae</taxon>
        <taxon>Crucibulum</taxon>
    </lineage>
</organism>
<keyword evidence="2" id="KW-1133">Transmembrane helix</keyword>
<reference evidence="3 4" key="1">
    <citation type="journal article" date="2019" name="Nat. Ecol. Evol.">
        <title>Megaphylogeny resolves global patterns of mushroom evolution.</title>
        <authorList>
            <person name="Varga T."/>
            <person name="Krizsan K."/>
            <person name="Foldi C."/>
            <person name="Dima B."/>
            <person name="Sanchez-Garcia M."/>
            <person name="Sanchez-Ramirez S."/>
            <person name="Szollosi G.J."/>
            <person name="Szarkandi J.G."/>
            <person name="Papp V."/>
            <person name="Albert L."/>
            <person name="Andreopoulos W."/>
            <person name="Angelini C."/>
            <person name="Antonin V."/>
            <person name="Barry K.W."/>
            <person name="Bougher N.L."/>
            <person name="Buchanan P."/>
            <person name="Buyck B."/>
            <person name="Bense V."/>
            <person name="Catcheside P."/>
            <person name="Chovatia M."/>
            <person name="Cooper J."/>
            <person name="Damon W."/>
            <person name="Desjardin D."/>
            <person name="Finy P."/>
            <person name="Geml J."/>
            <person name="Haridas S."/>
            <person name="Hughes K."/>
            <person name="Justo A."/>
            <person name="Karasinski D."/>
            <person name="Kautmanova I."/>
            <person name="Kiss B."/>
            <person name="Kocsube S."/>
            <person name="Kotiranta H."/>
            <person name="LaButti K.M."/>
            <person name="Lechner B.E."/>
            <person name="Liimatainen K."/>
            <person name="Lipzen A."/>
            <person name="Lukacs Z."/>
            <person name="Mihaltcheva S."/>
            <person name="Morgado L.N."/>
            <person name="Niskanen T."/>
            <person name="Noordeloos M.E."/>
            <person name="Ohm R.A."/>
            <person name="Ortiz-Santana B."/>
            <person name="Ovrebo C."/>
            <person name="Racz N."/>
            <person name="Riley R."/>
            <person name="Savchenko A."/>
            <person name="Shiryaev A."/>
            <person name="Soop K."/>
            <person name="Spirin V."/>
            <person name="Szebenyi C."/>
            <person name="Tomsovsky M."/>
            <person name="Tulloss R.E."/>
            <person name="Uehling J."/>
            <person name="Grigoriev I.V."/>
            <person name="Vagvolgyi C."/>
            <person name="Papp T."/>
            <person name="Martin F.M."/>
            <person name="Miettinen O."/>
            <person name="Hibbett D.S."/>
            <person name="Nagy L.G."/>
        </authorList>
    </citation>
    <scope>NUCLEOTIDE SEQUENCE [LARGE SCALE GENOMIC DNA]</scope>
    <source>
        <strain evidence="3 4">CBS 166.37</strain>
    </source>
</reference>
<dbReference type="Proteomes" id="UP000308652">
    <property type="component" value="Unassembled WGS sequence"/>
</dbReference>
<evidence type="ECO:0000313" key="3">
    <source>
        <dbReference type="EMBL" id="TFK38086.1"/>
    </source>
</evidence>
<evidence type="ECO:0000256" key="2">
    <source>
        <dbReference type="SAM" id="Phobius"/>
    </source>
</evidence>
<name>A0A5C3M191_9AGAR</name>
<keyword evidence="2" id="KW-0472">Membrane</keyword>
<feature type="region of interest" description="Disordered" evidence="1">
    <location>
        <begin position="65"/>
        <end position="147"/>
    </location>
</feature>
<keyword evidence="4" id="KW-1185">Reference proteome</keyword>
<feature type="transmembrane region" description="Helical" evidence="2">
    <location>
        <begin position="19"/>
        <end position="38"/>
    </location>
</feature>
<gene>
    <name evidence="3" type="ORF">BDQ12DRAFT_666312</name>
</gene>
<keyword evidence="2" id="KW-0812">Transmembrane</keyword>
<evidence type="ECO:0000256" key="1">
    <source>
        <dbReference type="SAM" id="MobiDB-lite"/>
    </source>
</evidence>
<proteinExistence type="predicted"/>
<dbReference type="EMBL" id="ML213604">
    <property type="protein sequence ID" value="TFK38086.1"/>
    <property type="molecule type" value="Genomic_DNA"/>
</dbReference>
<accession>A0A5C3M191</accession>
<dbReference type="AlphaFoldDB" id="A0A5C3M191"/>
<evidence type="ECO:0000313" key="4">
    <source>
        <dbReference type="Proteomes" id="UP000308652"/>
    </source>
</evidence>
<protein>
    <submittedName>
        <fullName evidence="3">Uncharacterized protein</fullName>
    </submittedName>
</protein>
<sequence length="147" mass="15946">MSRGHGAIPPPPHGYGKTFLIGGTLVAAGLSAVWLSMVRSKQNQERTGTNPSYEQLLAHVAEKPGQHLSTTPLVGGSASPPPIQEHDHKKRNLDDFRSSPEYRQFGEAGRRSVPSPQRAKADGKSVYTKAPEYTKNYDKTANASIPK</sequence>